<dbReference type="InterPro" id="IPR013525">
    <property type="entry name" value="ABC2_TM"/>
</dbReference>
<feature type="transmembrane region" description="Helical" evidence="11">
    <location>
        <begin position="75"/>
        <end position="96"/>
    </location>
</feature>
<dbReference type="EMBL" id="CP041730">
    <property type="protein sequence ID" value="QDQ27255.1"/>
    <property type="molecule type" value="Genomic_DNA"/>
</dbReference>
<organism evidence="13 14">
    <name type="scientific">Chitinimonas arctica</name>
    <dbReference type="NCBI Taxonomy" id="2594795"/>
    <lineage>
        <taxon>Bacteria</taxon>
        <taxon>Pseudomonadati</taxon>
        <taxon>Pseudomonadota</taxon>
        <taxon>Betaproteobacteria</taxon>
        <taxon>Neisseriales</taxon>
        <taxon>Chitinibacteraceae</taxon>
        <taxon>Chitinimonas</taxon>
    </lineage>
</organism>
<dbReference type="GO" id="GO:0015774">
    <property type="term" value="P:polysaccharide transport"/>
    <property type="evidence" value="ECO:0007669"/>
    <property type="project" value="UniProtKB-KW"/>
</dbReference>
<feature type="transmembrane region" description="Helical" evidence="11">
    <location>
        <begin position="186"/>
        <end position="205"/>
    </location>
</feature>
<keyword evidence="14" id="KW-1185">Reference proteome</keyword>
<evidence type="ECO:0000256" key="10">
    <source>
        <dbReference type="ARBA" id="ARBA00023136"/>
    </source>
</evidence>
<dbReference type="AlphaFoldDB" id="A0A516SGH2"/>
<dbReference type="InterPro" id="IPR000412">
    <property type="entry name" value="ABC_2_transport"/>
</dbReference>
<dbReference type="Pfam" id="PF01061">
    <property type="entry name" value="ABC2_membrane"/>
    <property type="match status" value="1"/>
</dbReference>
<keyword evidence="5" id="KW-0762">Sugar transport</keyword>
<keyword evidence="9" id="KW-0625">Polysaccharide transport</keyword>
<feature type="transmembrane region" description="Helical" evidence="11">
    <location>
        <begin position="148"/>
        <end position="174"/>
    </location>
</feature>
<dbReference type="PRINTS" id="PR00164">
    <property type="entry name" value="ABC2TRNSPORT"/>
</dbReference>
<dbReference type="GO" id="GO:0015920">
    <property type="term" value="P:lipopolysaccharide transport"/>
    <property type="evidence" value="ECO:0007669"/>
    <property type="project" value="TreeGrafter"/>
</dbReference>
<sequence length="271" mass="29699">MTLRMRPSSSFLQTSRQYAALVGQLTVREVLGRYRGSVLGLAWSVVTPLLMLTVYTFVFSVVFQARWSGAPNNHFQFALMAFSGMAVFMLFSEVMARAPMLLVQNANYVKKVVFPLEVLPLVSIGVAVFHALIGFLVLTLFVAVTQGLAVTALALPLVLLPLLLLLLGLAWMLAALGVYLRDIGQAIGLLVTVLQFLSPVFYPASAVPDAFRAVMVWSPLTMPIEMIRRILLDGLWPDWLALGGYFAVSALVAVLGFCLFARLRKGFADVL</sequence>
<dbReference type="GO" id="GO:0043190">
    <property type="term" value="C:ATP-binding cassette (ABC) transporter complex"/>
    <property type="evidence" value="ECO:0007669"/>
    <property type="project" value="InterPro"/>
</dbReference>
<keyword evidence="6 11" id="KW-0812">Transmembrane</keyword>
<protein>
    <recommendedName>
        <fullName evidence="11">Transport permease protein</fullName>
    </recommendedName>
</protein>
<comment type="similarity">
    <text evidence="2 11">Belongs to the ABC-2 integral membrane protein family.</text>
</comment>
<evidence type="ECO:0000256" key="9">
    <source>
        <dbReference type="ARBA" id="ARBA00023047"/>
    </source>
</evidence>
<feature type="transmembrane region" description="Helical" evidence="11">
    <location>
        <begin position="239"/>
        <end position="261"/>
    </location>
</feature>
<evidence type="ECO:0000256" key="5">
    <source>
        <dbReference type="ARBA" id="ARBA00022597"/>
    </source>
</evidence>
<evidence type="ECO:0000256" key="3">
    <source>
        <dbReference type="ARBA" id="ARBA00022448"/>
    </source>
</evidence>
<dbReference type="PANTHER" id="PTHR30413">
    <property type="entry name" value="INNER MEMBRANE TRANSPORT PERMEASE"/>
    <property type="match status" value="1"/>
</dbReference>
<dbReference type="PROSITE" id="PS51012">
    <property type="entry name" value="ABC_TM2"/>
    <property type="match status" value="1"/>
</dbReference>
<evidence type="ECO:0000256" key="6">
    <source>
        <dbReference type="ARBA" id="ARBA00022692"/>
    </source>
</evidence>
<evidence type="ECO:0000256" key="8">
    <source>
        <dbReference type="ARBA" id="ARBA00022989"/>
    </source>
</evidence>
<accession>A0A516SGH2</accession>
<gene>
    <name evidence="13" type="ORF">FNU76_13275</name>
</gene>
<evidence type="ECO:0000256" key="2">
    <source>
        <dbReference type="ARBA" id="ARBA00007783"/>
    </source>
</evidence>
<proteinExistence type="inferred from homology"/>
<evidence type="ECO:0000259" key="12">
    <source>
        <dbReference type="PROSITE" id="PS51012"/>
    </source>
</evidence>
<evidence type="ECO:0000256" key="4">
    <source>
        <dbReference type="ARBA" id="ARBA00022475"/>
    </source>
</evidence>
<comment type="subcellular location">
    <subcellularLocation>
        <location evidence="11">Cell inner membrane</location>
        <topology evidence="11">Multi-pass membrane protein</topology>
    </subcellularLocation>
    <subcellularLocation>
        <location evidence="1">Cell membrane</location>
        <topology evidence="1">Multi-pass membrane protein</topology>
    </subcellularLocation>
</comment>
<feature type="transmembrane region" description="Helical" evidence="11">
    <location>
        <begin position="117"/>
        <end position="142"/>
    </location>
</feature>
<evidence type="ECO:0000256" key="7">
    <source>
        <dbReference type="ARBA" id="ARBA00022903"/>
    </source>
</evidence>
<dbReference type="KEGG" id="cari:FNU76_13275"/>
<name>A0A516SGH2_9NEIS</name>
<reference evidence="14" key="1">
    <citation type="submission" date="2019-07" db="EMBL/GenBank/DDBJ databases">
        <title>Chitinimonas sp. nov., isolated from Ny-Alesund, arctica soil.</title>
        <authorList>
            <person name="Xu Q."/>
            <person name="Peng F."/>
        </authorList>
    </citation>
    <scope>NUCLEOTIDE SEQUENCE [LARGE SCALE GENOMIC DNA]</scope>
    <source>
        <strain evidence="14">R3-44</strain>
    </source>
</reference>
<dbReference type="GO" id="GO:0140359">
    <property type="term" value="F:ABC-type transporter activity"/>
    <property type="evidence" value="ECO:0007669"/>
    <property type="project" value="InterPro"/>
</dbReference>
<feature type="domain" description="ABC transmembrane type-2" evidence="12">
    <location>
        <begin position="39"/>
        <end position="263"/>
    </location>
</feature>
<keyword evidence="7" id="KW-0972">Capsule biogenesis/degradation</keyword>
<dbReference type="Proteomes" id="UP000317550">
    <property type="component" value="Chromosome"/>
</dbReference>
<evidence type="ECO:0000313" key="13">
    <source>
        <dbReference type="EMBL" id="QDQ27255.1"/>
    </source>
</evidence>
<keyword evidence="4 11" id="KW-1003">Cell membrane</keyword>
<dbReference type="PANTHER" id="PTHR30413:SF10">
    <property type="entry name" value="CAPSULE POLYSACCHARIDE EXPORT INNER-MEMBRANE PROTEIN CTRC"/>
    <property type="match status" value="1"/>
</dbReference>
<feature type="transmembrane region" description="Helical" evidence="11">
    <location>
        <begin position="38"/>
        <end position="63"/>
    </location>
</feature>
<dbReference type="OrthoDB" id="9789409at2"/>
<keyword evidence="3 11" id="KW-0813">Transport</keyword>
<evidence type="ECO:0000313" key="14">
    <source>
        <dbReference type="Proteomes" id="UP000317550"/>
    </source>
</evidence>
<keyword evidence="8 11" id="KW-1133">Transmembrane helix</keyword>
<dbReference type="InterPro" id="IPR047817">
    <property type="entry name" value="ABC2_TM_bact-type"/>
</dbReference>
<evidence type="ECO:0000256" key="11">
    <source>
        <dbReference type="RuleBase" id="RU361157"/>
    </source>
</evidence>
<evidence type="ECO:0000256" key="1">
    <source>
        <dbReference type="ARBA" id="ARBA00004651"/>
    </source>
</evidence>
<keyword evidence="10 11" id="KW-0472">Membrane</keyword>